<keyword evidence="1" id="KW-1133">Transmembrane helix</keyword>
<gene>
    <name evidence="2" type="ORF">AFULGI_00015770</name>
</gene>
<keyword evidence="1" id="KW-0472">Membrane</keyword>
<name>A0A075WGW1_ARCFL</name>
<proteinExistence type="predicted"/>
<dbReference type="RefSeq" id="WP_048095685.1">
    <property type="nucleotide sequence ID" value="NZ_CP006577.1"/>
</dbReference>
<feature type="transmembrane region" description="Helical" evidence="1">
    <location>
        <begin position="36"/>
        <end position="57"/>
    </location>
</feature>
<dbReference type="AlphaFoldDB" id="A0A075WGW1"/>
<evidence type="ECO:0008006" key="4">
    <source>
        <dbReference type="Google" id="ProtNLM"/>
    </source>
</evidence>
<dbReference type="Proteomes" id="UP000028501">
    <property type="component" value="Chromosome"/>
</dbReference>
<evidence type="ECO:0000313" key="2">
    <source>
        <dbReference type="EMBL" id="AIG98339.1"/>
    </source>
</evidence>
<sequence length="174" mass="19045">MKALENPLCKVSIRRHNSSNQKKKGDDKSEKGFVEIIGELLMLAIVVFVASQIALALKPPEVEKYADVLIRDAKEPLVTNQAFDVIMLAGSVRYSDLKVVLRNATDGDLIDIATYNGNQIAGNIIQATVSDADSYFSTGDVLRFTHSGVLQPGRYEITIADKECAIADSFVKLK</sequence>
<reference evidence="2 3" key="1">
    <citation type="submission" date="2013-07" db="EMBL/GenBank/DDBJ databases">
        <title>Genome of Archaeoglobus fulgidus.</title>
        <authorList>
            <person name="Fiebig A."/>
            <person name="Birkeland N.-K."/>
        </authorList>
    </citation>
    <scope>NUCLEOTIDE SEQUENCE [LARGE SCALE GENOMIC DNA]</scope>
    <source>
        <strain evidence="2 3">DSM 8774</strain>
    </source>
</reference>
<dbReference type="GeneID" id="24795075"/>
<evidence type="ECO:0000313" key="3">
    <source>
        <dbReference type="Proteomes" id="UP000028501"/>
    </source>
</evidence>
<evidence type="ECO:0000256" key="1">
    <source>
        <dbReference type="SAM" id="Phobius"/>
    </source>
</evidence>
<protein>
    <recommendedName>
        <fullName evidence="4">Archaeal flagellin N-terminal-like domain protein</fullName>
    </recommendedName>
</protein>
<organism evidence="2 3">
    <name type="scientific">Archaeoglobus fulgidus DSM 8774</name>
    <dbReference type="NCBI Taxonomy" id="1344584"/>
    <lineage>
        <taxon>Archaea</taxon>
        <taxon>Methanobacteriati</taxon>
        <taxon>Methanobacteriota</taxon>
        <taxon>Archaeoglobi</taxon>
        <taxon>Archaeoglobales</taxon>
        <taxon>Archaeoglobaceae</taxon>
        <taxon>Archaeoglobus</taxon>
    </lineage>
</organism>
<dbReference type="KEGG" id="afg:AFULGI_00015770"/>
<dbReference type="EMBL" id="CP006577">
    <property type="protein sequence ID" value="AIG98339.1"/>
    <property type="molecule type" value="Genomic_DNA"/>
</dbReference>
<keyword evidence="1" id="KW-0812">Transmembrane</keyword>
<dbReference type="HOGENOM" id="CLU_1830517_0_0_2"/>
<accession>A0A075WGW1</accession>